<gene>
    <name evidence="1" type="ORF">ACFOEW_11610</name>
</gene>
<name>A0ABV7JZ90_9ALTE</name>
<dbReference type="Proteomes" id="UP001595477">
    <property type="component" value="Unassembled WGS sequence"/>
</dbReference>
<proteinExistence type="predicted"/>
<evidence type="ECO:0000313" key="1">
    <source>
        <dbReference type="EMBL" id="MFC3202462.1"/>
    </source>
</evidence>
<protein>
    <recommendedName>
        <fullName evidence="3">DNA helicase</fullName>
    </recommendedName>
</protein>
<dbReference type="EMBL" id="JBHRSX010000022">
    <property type="protein sequence ID" value="MFC3202462.1"/>
    <property type="molecule type" value="Genomic_DNA"/>
</dbReference>
<comment type="caution">
    <text evidence="1">The sequence shown here is derived from an EMBL/GenBank/DDBJ whole genome shotgun (WGS) entry which is preliminary data.</text>
</comment>
<organism evidence="1 2">
    <name type="scientific">Alteromonas oceani</name>
    <dbReference type="NCBI Taxonomy" id="2071609"/>
    <lineage>
        <taxon>Bacteria</taxon>
        <taxon>Pseudomonadati</taxon>
        <taxon>Pseudomonadota</taxon>
        <taxon>Gammaproteobacteria</taxon>
        <taxon>Alteromonadales</taxon>
        <taxon>Alteromonadaceae</taxon>
        <taxon>Alteromonas/Salinimonas group</taxon>
        <taxon>Alteromonas</taxon>
    </lineage>
</organism>
<accession>A0ABV7JZ90</accession>
<reference evidence="2" key="1">
    <citation type="journal article" date="2019" name="Int. J. Syst. Evol. Microbiol.">
        <title>The Global Catalogue of Microorganisms (GCM) 10K type strain sequencing project: providing services to taxonomists for standard genome sequencing and annotation.</title>
        <authorList>
            <consortium name="The Broad Institute Genomics Platform"/>
            <consortium name="The Broad Institute Genome Sequencing Center for Infectious Disease"/>
            <person name="Wu L."/>
            <person name="Ma J."/>
        </authorList>
    </citation>
    <scope>NUCLEOTIDE SEQUENCE [LARGE SCALE GENOMIC DNA]</scope>
    <source>
        <strain evidence="2">KCTC 52449</strain>
    </source>
</reference>
<evidence type="ECO:0008006" key="3">
    <source>
        <dbReference type="Google" id="ProtNLM"/>
    </source>
</evidence>
<dbReference type="RefSeq" id="WP_123324806.1">
    <property type="nucleotide sequence ID" value="NZ_JBHRSX010000022.1"/>
</dbReference>
<keyword evidence="2" id="KW-1185">Reference proteome</keyword>
<sequence>MFKEQKNWRDIQVYRDRKHEPLVEKLTQGDHVIFNHNKDLMVFAAMVGYSNNKFEAVGSDKIQITLGTYFNTQQDTFIYLLALLKKQDAACLKLENLNDAVKVFEGYCNSGLSIISSWMDENPGDPTGIETLEKKIIEKALKNELKKSEKLDNENLDVDF</sequence>
<evidence type="ECO:0000313" key="2">
    <source>
        <dbReference type="Proteomes" id="UP001595477"/>
    </source>
</evidence>